<sequence>MATHEDNTKTPGSQTPMDVSKSWSNYLRQTSKSSPRPFQCPQCRVELPGTSDFAAATVFRKHISTAHPELESTAPQLFKTAKAEAERRGDHPELRKSRTDARNSPTPRKEKDAESNSSSLKRENSDDDSQSPKRSRAQVPRQPPDTEFSRGSRTGSGHLWSENQAVPPPKNLDPSNVASNIRLPLSATHPRSGRQPRPPASASRPSSTDDGNAGVGVFKQPETRPISQEQLVAEVKGIYAGLVMVENKCIEVDGAQNAQGDGANTKLNNEQWQALIALHRTLLHEHHDFFLASQHPSASPALRRLASKYAMPARMWRHGIHSFLELLRHRLPASLEHMLTFIYLAYAMMALLYETVPAFEDTWIECLGDLGRYRMAIEDDNIRDREVWTAVSRGWYSKASDKAPTVGRLYHHQAILARPNAFQQLFYYGKSLTVAIPFVSAKDSIQTLFEPIMANQRAASVEQLFVLINAILFTGKMLERFESVVHEFTSTLDIHIGRSTRRFQEQGYHIGITVCYTLVGYGSEANPVHKAFQQAKGSDDSAGPTEAMAGVNTLDATPASQENAVNFAMATHDIVFRRFGDPNILTYVHTTLVFMLYVLSFPEIKYLARRFPWKLTALLLNTLMSSENEYIFENQPFPRSSKEEAPRPLPEDYALRGLPWAEKYFPSDWFSNDKIEDEEKGLEAASMGQERKLRILALGYQISQGGTYLRYDKDTHRFGTAPDFDIEMDPIPVVAPVESIDLGDLPDAVATP</sequence>
<feature type="compositionally biased region" description="Basic and acidic residues" evidence="1">
    <location>
        <begin position="81"/>
        <end position="124"/>
    </location>
</feature>
<evidence type="ECO:0000313" key="3">
    <source>
        <dbReference type="EMBL" id="KAK1750210.1"/>
    </source>
</evidence>
<name>A0AAJ0F6I3_9PEZI</name>
<dbReference type="SUPFAM" id="SSF48452">
    <property type="entry name" value="TPR-like"/>
    <property type="match status" value="1"/>
</dbReference>
<accession>A0AAJ0F6I3</accession>
<evidence type="ECO:0000313" key="4">
    <source>
        <dbReference type="Proteomes" id="UP001239445"/>
    </source>
</evidence>
<dbReference type="InterPro" id="IPR018834">
    <property type="entry name" value="DNA/RNA-bd_Est1-type"/>
</dbReference>
<dbReference type="EMBL" id="MU839848">
    <property type="protein sequence ID" value="KAK1750210.1"/>
    <property type="molecule type" value="Genomic_DNA"/>
</dbReference>
<organism evidence="3 4">
    <name type="scientific">Echria macrotheca</name>
    <dbReference type="NCBI Taxonomy" id="438768"/>
    <lineage>
        <taxon>Eukaryota</taxon>
        <taxon>Fungi</taxon>
        <taxon>Dikarya</taxon>
        <taxon>Ascomycota</taxon>
        <taxon>Pezizomycotina</taxon>
        <taxon>Sordariomycetes</taxon>
        <taxon>Sordariomycetidae</taxon>
        <taxon>Sordariales</taxon>
        <taxon>Schizotheciaceae</taxon>
        <taxon>Echria</taxon>
    </lineage>
</organism>
<dbReference type="PANTHER" id="PTHR15696:SF0">
    <property type="entry name" value="TELOMERASE-BINDING PROTEIN EST1A"/>
    <property type="match status" value="1"/>
</dbReference>
<feature type="compositionally biased region" description="Polar residues" evidence="1">
    <location>
        <begin position="9"/>
        <end position="36"/>
    </location>
</feature>
<feature type="region of interest" description="Disordered" evidence="1">
    <location>
        <begin position="66"/>
        <end position="222"/>
    </location>
</feature>
<dbReference type="InterPro" id="IPR011990">
    <property type="entry name" value="TPR-like_helical_dom_sf"/>
</dbReference>
<dbReference type="PANTHER" id="PTHR15696">
    <property type="entry name" value="SMG-7 SUPPRESSOR WITH MORPHOLOGICAL EFFECT ON GENITALIA PROTEIN 7"/>
    <property type="match status" value="1"/>
</dbReference>
<dbReference type="AlphaFoldDB" id="A0AAJ0F6I3"/>
<comment type="caution">
    <text evidence="3">The sequence shown here is derived from an EMBL/GenBank/DDBJ whole genome shotgun (WGS) entry which is preliminary data.</text>
</comment>
<dbReference type="GO" id="GO:0005697">
    <property type="term" value="C:telomerase holoenzyme complex"/>
    <property type="evidence" value="ECO:0007669"/>
    <property type="project" value="TreeGrafter"/>
</dbReference>
<dbReference type="Pfam" id="PF10373">
    <property type="entry name" value="EST1_DNA_bind"/>
    <property type="match status" value="1"/>
</dbReference>
<reference evidence="3" key="1">
    <citation type="submission" date="2023-06" db="EMBL/GenBank/DDBJ databases">
        <title>Genome-scale phylogeny and comparative genomics of the fungal order Sordariales.</title>
        <authorList>
            <consortium name="Lawrence Berkeley National Laboratory"/>
            <person name="Hensen N."/>
            <person name="Bonometti L."/>
            <person name="Westerberg I."/>
            <person name="Brannstrom I.O."/>
            <person name="Guillou S."/>
            <person name="Cros-Aarteil S."/>
            <person name="Calhoun S."/>
            <person name="Haridas S."/>
            <person name="Kuo A."/>
            <person name="Mondo S."/>
            <person name="Pangilinan J."/>
            <person name="Riley R."/>
            <person name="Labutti K."/>
            <person name="Andreopoulos B."/>
            <person name="Lipzen A."/>
            <person name="Chen C."/>
            <person name="Yanf M."/>
            <person name="Daum C."/>
            <person name="Ng V."/>
            <person name="Clum A."/>
            <person name="Steindorff A."/>
            <person name="Ohm R."/>
            <person name="Martin F."/>
            <person name="Silar P."/>
            <person name="Natvig D."/>
            <person name="Lalanne C."/>
            <person name="Gautier V."/>
            <person name="Ament-Velasquez S.L."/>
            <person name="Kruys A."/>
            <person name="Hutchinson M.I."/>
            <person name="Powell A.J."/>
            <person name="Barry K."/>
            <person name="Miller A.N."/>
            <person name="Grigoriev I.V."/>
            <person name="Debuchy R."/>
            <person name="Gladieux P."/>
            <person name="Thoren M.H."/>
            <person name="Johannesson H."/>
        </authorList>
    </citation>
    <scope>NUCLEOTIDE SEQUENCE</scope>
    <source>
        <strain evidence="3">PSN4</strain>
    </source>
</reference>
<proteinExistence type="predicted"/>
<dbReference type="GO" id="GO:0000184">
    <property type="term" value="P:nuclear-transcribed mRNA catabolic process, nonsense-mediated decay"/>
    <property type="evidence" value="ECO:0007669"/>
    <property type="project" value="TreeGrafter"/>
</dbReference>
<dbReference type="FunFam" id="1.25.40.10:FF:000202">
    <property type="entry name" value="Unplaced genomic scaffold supercont1.7, whole genome shotgun sequence"/>
    <property type="match status" value="1"/>
</dbReference>
<dbReference type="InterPro" id="IPR045153">
    <property type="entry name" value="Est1/Ebs1-like"/>
</dbReference>
<evidence type="ECO:0000256" key="1">
    <source>
        <dbReference type="SAM" id="MobiDB-lite"/>
    </source>
</evidence>
<dbReference type="GO" id="GO:0042162">
    <property type="term" value="F:telomeric DNA binding"/>
    <property type="evidence" value="ECO:0007669"/>
    <property type="project" value="TreeGrafter"/>
</dbReference>
<protein>
    <submittedName>
        <fullName evidence="3">EST/SMG-like protein 1</fullName>
    </submittedName>
</protein>
<keyword evidence="4" id="KW-1185">Reference proteome</keyword>
<dbReference type="Proteomes" id="UP001239445">
    <property type="component" value="Unassembled WGS sequence"/>
</dbReference>
<dbReference type="GO" id="GO:0070034">
    <property type="term" value="F:telomerase RNA binding"/>
    <property type="evidence" value="ECO:0007669"/>
    <property type="project" value="TreeGrafter"/>
</dbReference>
<feature type="domain" description="DNA/RNA-binding" evidence="2">
    <location>
        <begin position="393"/>
        <end position="658"/>
    </location>
</feature>
<evidence type="ECO:0000259" key="2">
    <source>
        <dbReference type="Pfam" id="PF10373"/>
    </source>
</evidence>
<gene>
    <name evidence="3" type="ORF">QBC47DRAFT_438895</name>
</gene>
<feature type="region of interest" description="Disordered" evidence="1">
    <location>
        <begin position="1"/>
        <end position="42"/>
    </location>
</feature>
<dbReference type="Gene3D" id="1.25.40.10">
    <property type="entry name" value="Tetratricopeptide repeat domain"/>
    <property type="match status" value="1"/>
</dbReference>